<dbReference type="EMBL" id="FOFN01000006">
    <property type="protein sequence ID" value="SER10974.1"/>
    <property type="molecule type" value="Genomic_DNA"/>
</dbReference>
<proteinExistence type="predicted"/>
<keyword evidence="2" id="KW-1185">Reference proteome</keyword>
<dbReference type="STRING" id="419940.SAMN05421824_3045"/>
<protein>
    <submittedName>
        <fullName evidence="1">Uncharacterized protein</fullName>
    </submittedName>
</protein>
<accession>A0A1H9LHV4</accession>
<reference evidence="1 2" key="1">
    <citation type="submission" date="2016-10" db="EMBL/GenBank/DDBJ databases">
        <authorList>
            <person name="de Groot N.N."/>
        </authorList>
    </citation>
    <scope>NUCLEOTIDE SEQUENCE [LARGE SCALE GENOMIC DNA]</scope>
    <source>
        <strain evidence="1 2">DSM 21035</strain>
    </source>
</reference>
<dbReference type="AlphaFoldDB" id="A0A1H9LHV4"/>
<organism evidence="1 2">
    <name type="scientific">Hyunsoonleella jejuensis</name>
    <dbReference type="NCBI Taxonomy" id="419940"/>
    <lineage>
        <taxon>Bacteria</taxon>
        <taxon>Pseudomonadati</taxon>
        <taxon>Bacteroidota</taxon>
        <taxon>Flavobacteriia</taxon>
        <taxon>Flavobacteriales</taxon>
        <taxon>Flavobacteriaceae</taxon>
    </lineage>
</organism>
<name>A0A1H9LHV4_9FLAO</name>
<evidence type="ECO:0000313" key="2">
    <source>
        <dbReference type="Proteomes" id="UP000198999"/>
    </source>
</evidence>
<evidence type="ECO:0000313" key="1">
    <source>
        <dbReference type="EMBL" id="SER10974.1"/>
    </source>
</evidence>
<gene>
    <name evidence="1" type="ORF">SAMN05421824_3045</name>
</gene>
<sequence>MEQKKLRYRRISASNNRQEVYYIDNIKTLAYLSNIIVL</sequence>
<dbReference type="Proteomes" id="UP000198999">
    <property type="component" value="Unassembled WGS sequence"/>
</dbReference>